<gene>
    <name evidence="4" type="ORF">H4Q32_026896</name>
</gene>
<evidence type="ECO:0000313" key="4">
    <source>
        <dbReference type="EMBL" id="KAI2647617.1"/>
    </source>
</evidence>
<comment type="caution">
    <text evidence="4">The sequence shown here is derived from an EMBL/GenBank/DDBJ whole genome shotgun (WGS) entry which is preliminary data.</text>
</comment>
<feature type="chain" id="PRO_5045631883" evidence="2">
    <location>
        <begin position="27"/>
        <end position="234"/>
    </location>
</feature>
<proteinExistence type="predicted"/>
<dbReference type="Proteomes" id="UP000830375">
    <property type="component" value="Unassembled WGS sequence"/>
</dbReference>
<dbReference type="EMBL" id="JACTAM010000227">
    <property type="protein sequence ID" value="KAI2647617.1"/>
    <property type="molecule type" value="Genomic_DNA"/>
</dbReference>
<dbReference type="Gene3D" id="2.60.40.10">
    <property type="entry name" value="Immunoglobulins"/>
    <property type="match status" value="1"/>
</dbReference>
<keyword evidence="5" id="KW-1185">Reference proteome</keyword>
<keyword evidence="2" id="KW-0732">Signal</keyword>
<dbReference type="SMART" id="SM00409">
    <property type="entry name" value="IG"/>
    <property type="match status" value="1"/>
</dbReference>
<dbReference type="InterPro" id="IPR036179">
    <property type="entry name" value="Ig-like_dom_sf"/>
</dbReference>
<feature type="signal peptide" evidence="2">
    <location>
        <begin position="1"/>
        <end position="26"/>
    </location>
</feature>
<sequence length="234" mass="27031">MVKCFNIVKIVQLQLYLLIWCRAVETLTDQLTDLGQNVTVNCDFDVKEVNWLLLKLPDPPVVILRTFSSARYYNNKFRHKYSVQRKPHLFIHNVTVDELGLYYCVTTDSPPKYSNGTRLHNTENTAEKQNQNQTQWQTLTVIFGVLSGVLIIVIIGLLKVFVYGSKRTRDRAEQFQNTNLQQPQVTDPQQPQDPSQVLYAAVDLPRPCQRLQSDQVNSTYALLQLPKSRARNHK</sequence>
<keyword evidence="1" id="KW-1133">Transmembrane helix</keyword>
<accession>A0ABQ8LA68</accession>
<organism evidence="4 5">
    <name type="scientific">Labeo rohita</name>
    <name type="common">Indian major carp</name>
    <name type="synonym">Cyprinus rohita</name>
    <dbReference type="NCBI Taxonomy" id="84645"/>
    <lineage>
        <taxon>Eukaryota</taxon>
        <taxon>Metazoa</taxon>
        <taxon>Chordata</taxon>
        <taxon>Craniata</taxon>
        <taxon>Vertebrata</taxon>
        <taxon>Euteleostomi</taxon>
        <taxon>Actinopterygii</taxon>
        <taxon>Neopterygii</taxon>
        <taxon>Teleostei</taxon>
        <taxon>Ostariophysi</taxon>
        <taxon>Cypriniformes</taxon>
        <taxon>Cyprinidae</taxon>
        <taxon>Labeoninae</taxon>
        <taxon>Labeonini</taxon>
        <taxon>Labeo</taxon>
    </lineage>
</organism>
<evidence type="ECO:0000259" key="3">
    <source>
        <dbReference type="SMART" id="SM00409"/>
    </source>
</evidence>
<evidence type="ECO:0000256" key="1">
    <source>
        <dbReference type="SAM" id="Phobius"/>
    </source>
</evidence>
<feature type="transmembrane region" description="Helical" evidence="1">
    <location>
        <begin position="139"/>
        <end position="162"/>
    </location>
</feature>
<keyword evidence="1" id="KW-0812">Transmembrane</keyword>
<dbReference type="SUPFAM" id="SSF48726">
    <property type="entry name" value="Immunoglobulin"/>
    <property type="match status" value="1"/>
</dbReference>
<protein>
    <submittedName>
        <fullName evidence="4">T-cell-specific surface glycoprotein CD28</fullName>
    </submittedName>
</protein>
<keyword evidence="1" id="KW-0472">Membrane</keyword>
<dbReference type="Pfam" id="PF07686">
    <property type="entry name" value="V-set"/>
    <property type="match status" value="1"/>
</dbReference>
<evidence type="ECO:0000256" key="2">
    <source>
        <dbReference type="SAM" id="SignalP"/>
    </source>
</evidence>
<dbReference type="InterPro" id="IPR013106">
    <property type="entry name" value="Ig_V-set"/>
</dbReference>
<name>A0ABQ8LA68_LABRO</name>
<evidence type="ECO:0000313" key="5">
    <source>
        <dbReference type="Proteomes" id="UP000830375"/>
    </source>
</evidence>
<dbReference type="InterPro" id="IPR003599">
    <property type="entry name" value="Ig_sub"/>
</dbReference>
<reference evidence="4 5" key="1">
    <citation type="submission" date="2022-01" db="EMBL/GenBank/DDBJ databases">
        <title>A high-quality chromosome-level genome assembly of rohu carp, Labeo rohita.</title>
        <authorList>
            <person name="Arick M.A. II"/>
            <person name="Hsu C.-Y."/>
            <person name="Magbanua Z."/>
            <person name="Pechanova O."/>
            <person name="Grover C."/>
            <person name="Miller E."/>
            <person name="Thrash A."/>
            <person name="Ezzel L."/>
            <person name="Alam S."/>
            <person name="Benzie J."/>
            <person name="Hamilton M."/>
            <person name="Karsi A."/>
            <person name="Lawrence M.L."/>
            <person name="Peterson D.G."/>
        </authorList>
    </citation>
    <scope>NUCLEOTIDE SEQUENCE [LARGE SCALE GENOMIC DNA]</scope>
    <source>
        <strain evidence="5">BAU-BD-2019</strain>
        <tissue evidence="4">Blood</tissue>
    </source>
</reference>
<feature type="domain" description="Immunoglobulin" evidence="3">
    <location>
        <begin position="27"/>
        <end position="122"/>
    </location>
</feature>
<dbReference type="InterPro" id="IPR013783">
    <property type="entry name" value="Ig-like_fold"/>
</dbReference>